<dbReference type="RefSeq" id="XP_047757974.1">
    <property type="nucleotide sequence ID" value="XM_047901620.1"/>
</dbReference>
<evidence type="ECO:0000313" key="3">
    <source>
        <dbReference type="EMBL" id="UJO13608.1"/>
    </source>
</evidence>
<feature type="transmembrane region" description="Helical" evidence="2">
    <location>
        <begin position="103"/>
        <end position="127"/>
    </location>
</feature>
<dbReference type="GeneID" id="71982350"/>
<evidence type="ECO:0008006" key="5">
    <source>
        <dbReference type="Google" id="ProtNLM"/>
    </source>
</evidence>
<dbReference type="OrthoDB" id="5342507at2759"/>
<accession>A0A9Q8LA03</accession>
<keyword evidence="2" id="KW-0812">Transmembrane</keyword>
<keyword evidence="2" id="KW-0472">Membrane</keyword>
<feature type="transmembrane region" description="Helical" evidence="2">
    <location>
        <begin position="77"/>
        <end position="96"/>
    </location>
</feature>
<reference evidence="3" key="1">
    <citation type="submission" date="2021-12" db="EMBL/GenBank/DDBJ databases">
        <authorList>
            <person name="Zaccaron A."/>
            <person name="Stergiopoulos I."/>
        </authorList>
    </citation>
    <scope>NUCLEOTIDE SEQUENCE</scope>
    <source>
        <strain evidence="3">Race5_Kim</strain>
    </source>
</reference>
<dbReference type="EMBL" id="CP090164">
    <property type="protein sequence ID" value="UJO13608.1"/>
    <property type="molecule type" value="Genomic_DNA"/>
</dbReference>
<evidence type="ECO:0000313" key="4">
    <source>
        <dbReference type="Proteomes" id="UP000756132"/>
    </source>
</evidence>
<organism evidence="3 4">
    <name type="scientific">Passalora fulva</name>
    <name type="common">Tomato leaf mold</name>
    <name type="synonym">Cladosporium fulvum</name>
    <dbReference type="NCBI Taxonomy" id="5499"/>
    <lineage>
        <taxon>Eukaryota</taxon>
        <taxon>Fungi</taxon>
        <taxon>Dikarya</taxon>
        <taxon>Ascomycota</taxon>
        <taxon>Pezizomycotina</taxon>
        <taxon>Dothideomycetes</taxon>
        <taxon>Dothideomycetidae</taxon>
        <taxon>Mycosphaerellales</taxon>
        <taxon>Mycosphaerellaceae</taxon>
        <taxon>Fulvia</taxon>
    </lineage>
</organism>
<gene>
    <name evidence="3" type="ORF">CLAFUR5_02472</name>
</gene>
<proteinExistence type="predicted"/>
<dbReference type="Proteomes" id="UP000756132">
    <property type="component" value="Chromosome 2"/>
</dbReference>
<dbReference type="OMA" id="RSARHGC"/>
<dbReference type="KEGG" id="ffu:CLAFUR5_02472"/>
<reference evidence="3" key="2">
    <citation type="journal article" date="2022" name="Microb. Genom.">
        <title>A chromosome-scale genome assembly of the tomato pathogen Cladosporium fulvum reveals a compartmentalized genome architecture and the presence of a dispensable chromosome.</title>
        <authorList>
            <person name="Zaccaron A.Z."/>
            <person name="Chen L.H."/>
            <person name="Samaras A."/>
            <person name="Stergiopoulos I."/>
        </authorList>
    </citation>
    <scope>NUCLEOTIDE SEQUENCE</scope>
    <source>
        <strain evidence="3">Race5_Kim</strain>
    </source>
</reference>
<dbReference type="AlphaFoldDB" id="A0A9Q8LA03"/>
<sequence>MGLIKGGLLRLVATTLYFLAFICSVYIMAATAWFLARFHNDYNDFNDNFNGGGRNNGGFGGFGGDFEDYFPAHKRNYAIIGMSAIATLYTSIAMLLTCCLAGIGFFAILAFLFDILFVVVMIAIAILTRSARHGCGDFDRFRSNPFGAGINGVGAGLFRRSSTCRIYVGTFALAIIGVFVFFMAAAVALLLFRGDRRERVVVVEKEPRRSPFKRRRRTSREVERTSVESAREV</sequence>
<name>A0A9Q8LA03_PASFU</name>
<feature type="compositionally biased region" description="Basic and acidic residues" evidence="1">
    <location>
        <begin position="219"/>
        <end position="233"/>
    </location>
</feature>
<protein>
    <recommendedName>
        <fullName evidence="5">MARVEL domain-containing protein</fullName>
    </recommendedName>
</protein>
<feature type="transmembrane region" description="Helical" evidence="2">
    <location>
        <begin position="12"/>
        <end position="36"/>
    </location>
</feature>
<keyword evidence="4" id="KW-1185">Reference proteome</keyword>
<feature type="region of interest" description="Disordered" evidence="1">
    <location>
        <begin position="208"/>
        <end position="233"/>
    </location>
</feature>
<evidence type="ECO:0000256" key="2">
    <source>
        <dbReference type="SAM" id="Phobius"/>
    </source>
</evidence>
<evidence type="ECO:0000256" key="1">
    <source>
        <dbReference type="SAM" id="MobiDB-lite"/>
    </source>
</evidence>
<feature type="transmembrane region" description="Helical" evidence="2">
    <location>
        <begin position="166"/>
        <end position="192"/>
    </location>
</feature>
<keyword evidence="2" id="KW-1133">Transmembrane helix</keyword>